<dbReference type="Pfam" id="PF14868">
    <property type="entry name" value="DUF4487"/>
    <property type="match status" value="1"/>
</dbReference>
<dbReference type="SUPFAM" id="SSF48371">
    <property type="entry name" value="ARM repeat"/>
    <property type="match status" value="1"/>
</dbReference>
<dbReference type="InterPro" id="IPR016024">
    <property type="entry name" value="ARM-type_fold"/>
</dbReference>
<sequence>MSTKLVICTTKTDHILYFHNCLKEEHNISQKETLKVMFNQLVPHLSLQDSEEKLFNKISEWLKNLFRSSFELIKKHLTNNILACCDLIKPIIEELCFIMDCFACYIEKLFTNQKEVYIRHVSSLCTVTLFIVFSSYAHCKRSVEIYGRFLGTMNESLNLLFNKTGDLLTKLNILLHNILVQSSSDLHFVLSILDGLKQIGEIVFDIDIRMMASVWRLYLKIAIEQEDLIKQVLEIGPTIEVLITQLLNRLDKLQHIKTNDEVTFFKLVRMCGFLLKVIVLLCDKYGSHLGTCQKNLCSLILFMYKISPPSLTAVSSTQNLNHEVNQQLTIGLEPLIEKLIQDYNFLCLVLEEYPSADSSGFERCLLLLSILEKLPKLKKREFDEWMSKISGDKPSSILSAIFNILQPCHVELTLPVYLSVETFLGKGRPAVTLYEYIYTKLCRFIACLPARHFYYLEKVLITNLLSPNFWNRQMAMDVWSFLGRYCSPNLCFHHCCILSSVVSFLCTSTSEVAAHVECLWNRLIHFLSNDHLDQFLKSNSKLITSEIRISRISPACLIYPVKTLYEKSLSTLSVFIKSPSDVGEVDLLSSFRIAYKILQADRVHLTNDDMEKVTSLTRIIASLHKPRHLNSLLKITNSAVMEQFLLLTGELIHSFTIDEISHMLNSLDIVNKSLNSTTRMYASKCLKNLKKVENAPLIANQTLELISKLFTMLLQDSHWIVLDSALRAFTSFAHESVLTMVISKTTTNNVLVQERVTAYLNQIPWKCETDVISFLKREKITMSKDNNRSCQNVFEA</sequence>
<proteinExistence type="predicted"/>
<dbReference type="PhylomeDB" id="T1J9Z8"/>
<dbReference type="eggNOG" id="ENOG502QQPV">
    <property type="taxonomic scope" value="Eukaryota"/>
</dbReference>
<reference evidence="2" key="1">
    <citation type="submission" date="2011-05" db="EMBL/GenBank/DDBJ databases">
        <authorList>
            <person name="Richards S.R."/>
            <person name="Qu J."/>
            <person name="Jiang H."/>
            <person name="Jhangiani S.N."/>
            <person name="Agravi P."/>
            <person name="Goodspeed R."/>
            <person name="Gross S."/>
            <person name="Mandapat C."/>
            <person name="Jackson L."/>
            <person name="Mathew T."/>
            <person name="Pu L."/>
            <person name="Thornton R."/>
            <person name="Saada N."/>
            <person name="Wilczek-Boney K.B."/>
            <person name="Lee S."/>
            <person name="Kovar C."/>
            <person name="Wu Y."/>
            <person name="Scherer S.E."/>
            <person name="Worley K.C."/>
            <person name="Muzny D.M."/>
            <person name="Gibbs R."/>
        </authorList>
    </citation>
    <scope>NUCLEOTIDE SEQUENCE</scope>
    <source>
        <strain evidence="2">Brora</strain>
    </source>
</reference>
<dbReference type="Proteomes" id="UP000014500">
    <property type="component" value="Unassembled WGS sequence"/>
</dbReference>
<dbReference type="EMBL" id="JH431980">
    <property type="status" value="NOT_ANNOTATED_CDS"/>
    <property type="molecule type" value="Genomic_DNA"/>
</dbReference>
<dbReference type="PANTHER" id="PTHR16071">
    <property type="entry name" value="CHROMOSOME 1 OPEN READING FRAME 112"/>
    <property type="match status" value="1"/>
</dbReference>
<keyword evidence="2" id="KW-1185">Reference proteome</keyword>
<organism evidence="1 2">
    <name type="scientific">Strigamia maritima</name>
    <name type="common">European centipede</name>
    <name type="synonym">Geophilus maritimus</name>
    <dbReference type="NCBI Taxonomy" id="126957"/>
    <lineage>
        <taxon>Eukaryota</taxon>
        <taxon>Metazoa</taxon>
        <taxon>Ecdysozoa</taxon>
        <taxon>Arthropoda</taxon>
        <taxon>Myriapoda</taxon>
        <taxon>Chilopoda</taxon>
        <taxon>Pleurostigmophora</taxon>
        <taxon>Geophilomorpha</taxon>
        <taxon>Linotaeniidae</taxon>
        <taxon>Strigamia</taxon>
    </lineage>
</organism>
<dbReference type="STRING" id="126957.T1J9Z8"/>
<protein>
    <submittedName>
        <fullName evidence="1">Uncharacterized protein</fullName>
    </submittedName>
</protein>
<dbReference type="InterPro" id="IPR027902">
    <property type="entry name" value="DUF4487"/>
</dbReference>
<reference evidence="1" key="2">
    <citation type="submission" date="2015-02" db="UniProtKB">
        <authorList>
            <consortium name="EnsemblMetazoa"/>
        </authorList>
    </citation>
    <scope>IDENTIFICATION</scope>
</reference>
<dbReference type="OMA" id="SDIWCFV"/>
<evidence type="ECO:0000313" key="1">
    <source>
        <dbReference type="EnsemblMetazoa" id="SMAR010551-PA"/>
    </source>
</evidence>
<name>T1J9Z8_STRMM</name>
<dbReference type="PANTHER" id="PTHR16071:SF2">
    <property type="entry name" value="FIGNL1-INTERACTING REGULATOR OF RECOMBINATION AND MITOSIS"/>
    <property type="match status" value="1"/>
</dbReference>
<accession>T1J9Z8</accession>
<dbReference type="AlphaFoldDB" id="T1J9Z8"/>
<dbReference type="EnsemblMetazoa" id="SMAR010551-RA">
    <property type="protein sequence ID" value="SMAR010551-PA"/>
    <property type="gene ID" value="SMAR010551"/>
</dbReference>
<evidence type="ECO:0000313" key="2">
    <source>
        <dbReference type="Proteomes" id="UP000014500"/>
    </source>
</evidence>
<dbReference type="HOGENOM" id="CLU_335441_0_0_1"/>